<reference evidence="14 15" key="1">
    <citation type="journal article" date="2017" name="Mol. Biol. Evol.">
        <title>The 4-celled Tetrabaena socialis nuclear genome reveals the essential components for genetic control of cell number at the origin of multicellularity in the volvocine lineage.</title>
        <authorList>
            <person name="Featherston J."/>
            <person name="Arakaki Y."/>
            <person name="Hanschen E.R."/>
            <person name="Ferris P.J."/>
            <person name="Michod R.E."/>
            <person name="Olson B.J.S.C."/>
            <person name="Nozaki H."/>
            <person name="Durand P.M."/>
        </authorList>
    </citation>
    <scope>NUCLEOTIDE SEQUENCE [LARGE SCALE GENOMIC DNA]</scope>
    <source>
        <strain evidence="14 15">NIES-571</strain>
    </source>
</reference>
<gene>
    <name evidence="14" type="ORF">TSOC_004645</name>
</gene>
<keyword evidence="2" id="KW-0547">Nucleotide-binding</keyword>
<keyword evidence="3" id="KW-0378">Hydrolase</keyword>
<feature type="short sequence motif" description="Q motif" evidence="9">
    <location>
        <begin position="163"/>
        <end position="191"/>
    </location>
</feature>
<proteinExistence type="inferred from homology"/>
<keyword evidence="5" id="KW-0067">ATP-binding</keyword>
<dbReference type="PROSITE" id="PS51192">
    <property type="entry name" value="HELICASE_ATP_BIND_1"/>
    <property type="match status" value="1"/>
</dbReference>
<feature type="compositionally biased region" description="Gly residues" evidence="10">
    <location>
        <begin position="71"/>
        <end position="110"/>
    </location>
</feature>
<keyword evidence="6" id="KW-0694">RNA-binding</keyword>
<evidence type="ECO:0000256" key="7">
    <source>
        <dbReference type="ARBA" id="ARBA00024358"/>
    </source>
</evidence>
<dbReference type="PROSITE" id="PS51194">
    <property type="entry name" value="HELICASE_CTER"/>
    <property type="match status" value="1"/>
</dbReference>
<dbReference type="SUPFAM" id="SSF52540">
    <property type="entry name" value="P-loop containing nucleoside triphosphate hydrolases"/>
    <property type="match status" value="1"/>
</dbReference>
<dbReference type="InterPro" id="IPR011545">
    <property type="entry name" value="DEAD/DEAH_box_helicase_dom"/>
</dbReference>
<comment type="catalytic activity">
    <reaction evidence="8">
        <text>ATP + H2O = ADP + phosphate + H(+)</text>
        <dbReference type="Rhea" id="RHEA:13065"/>
        <dbReference type="ChEBI" id="CHEBI:15377"/>
        <dbReference type="ChEBI" id="CHEBI:15378"/>
        <dbReference type="ChEBI" id="CHEBI:30616"/>
        <dbReference type="ChEBI" id="CHEBI:43474"/>
        <dbReference type="ChEBI" id="CHEBI:456216"/>
        <dbReference type="EC" id="3.6.4.13"/>
    </reaction>
</comment>
<evidence type="ECO:0000259" key="12">
    <source>
        <dbReference type="PROSITE" id="PS51194"/>
    </source>
</evidence>
<evidence type="ECO:0000256" key="8">
    <source>
        <dbReference type="ARBA" id="ARBA00047984"/>
    </source>
</evidence>
<evidence type="ECO:0000313" key="14">
    <source>
        <dbReference type="EMBL" id="PNH08758.1"/>
    </source>
</evidence>
<dbReference type="CDD" id="cd18787">
    <property type="entry name" value="SF2_C_DEAD"/>
    <property type="match status" value="1"/>
</dbReference>
<sequence length="652" mass="67637">MAFQPGQQQYVPPHLRGMGAPPPPPPGGPVLGFVGGFVGGPGGGFDDRVGGRGGYAGAGYGGPRGGGGGGYGGGGRGFPGGGFPGERGGGRGGASFVGGRGEGAGPGGPIGFNRPYDDPFKKADAEKAEIDALYGAENTGINFDAYEDIPVETSGKDVPAPVHSFEELNLPSCMMENIKRCKFTRPTPVQKHSITIGLAGRDLMACAQTGSGKTAAFCFPIIASLLIKGYQPAGGRNNRKALPGALVLAPTRELTSQIYDEARKFTYMTGLRPVVIYGGAPAPNQLRDLERGCDMLVATPGRLSDFIERGRVGLSAILFLCLDEADRMLDMGFEPQIRRIVEQEDMPPAGQRQTLMFSATFPKEIQRLAADFLCNYVFLTVGRVGSSTDLIVQHIEYVASDEKQNTLLDLISTVEGLTLVFVETKRGADELERMLTRNHLPATSIHGDRSQEQREMALRSFKSGKTPVMVATDVAARGLDIPHVTHVINYDLPKDIDDYVHRIGRTGRAGHKGLATAFFTDSDAPLARTLLEVLTETNQNVPSWLQNYASRTPGYGQKSRRGGGRFGGRDFRKDGYGGGGGGGGGYGGGAGGGYGGGGGGYGGGGGGYPRGGGGGGYGGGGYQGGGGGYGGGGYQGGGGGYGGGGYGQSAWD</sequence>
<evidence type="ECO:0000256" key="10">
    <source>
        <dbReference type="SAM" id="MobiDB-lite"/>
    </source>
</evidence>
<dbReference type="GO" id="GO:0003723">
    <property type="term" value="F:RNA binding"/>
    <property type="evidence" value="ECO:0007669"/>
    <property type="project" value="UniProtKB-KW"/>
</dbReference>
<dbReference type="EC" id="3.6.4.13" evidence="1"/>
<organism evidence="14 15">
    <name type="scientific">Tetrabaena socialis</name>
    <dbReference type="NCBI Taxonomy" id="47790"/>
    <lineage>
        <taxon>Eukaryota</taxon>
        <taxon>Viridiplantae</taxon>
        <taxon>Chlorophyta</taxon>
        <taxon>core chlorophytes</taxon>
        <taxon>Chlorophyceae</taxon>
        <taxon>CS clade</taxon>
        <taxon>Chlamydomonadales</taxon>
        <taxon>Tetrabaenaceae</taxon>
        <taxon>Tetrabaena</taxon>
    </lineage>
</organism>
<feature type="region of interest" description="Disordered" evidence="10">
    <location>
        <begin position="71"/>
        <end position="118"/>
    </location>
</feature>
<dbReference type="InterPro" id="IPR044763">
    <property type="entry name" value="Ded1/Dbp1_DEADc"/>
</dbReference>
<dbReference type="GO" id="GO:0003724">
    <property type="term" value="F:RNA helicase activity"/>
    <property type="evidence" value="ECO:0007669"/>
    <property type="project" value="UniProtKB-EC"/>
</dbReference>
<dbReference type="PANTHER" id="PTHR47958">
    <property type="entry name" value="ATP-DEPENDENT RNA HELICASE DBP3"/>
    <property type="match status" value="1"/>
</dbReference>
<evidence type="ECO:0000256" key="1">
    <source>
        <dbReference type="ARBA" id="ARBA00012552"/>
    </source>
</evidence>
<dbReference type="Pfam" id="PF00271">
    <property type="entry name" value="Helicase_C"/>
    <property type="match status" value="1"/>
</dbReference>
<keyword evidence="4 14" id="KW-0347">Helicase</keyword>
<feature type="domain" description="DEAD-box RNA helicase Q" evidence="13">
    <location>
        <begin position="163"/>
        <end position="191"/>
    </location>
</feature>
<dbReference type="GO" id="GO:0005524">
    <property type="term" value="F:ATP binding"/>
    <property type="evidence" value="ECO:0007669"/>
    <property type="project" value="UniProtKB-KW"/>
</dbReference>
<protein>
    <recommendedName>
        <fullName evidence="1">RNA helicase</fullName>
        <ecNumber evidence="1">3.6.4.13</ecNumber>
    </recommendedName>
</protein>
<dbReference type="InterPro" id="IPR027417">
    <property type="entry name" value="P-loop_NTPase"/>
</dbReference>
<evidence type="ECO:0000256" key="6">
    <source>
        <dbReference type="ARBA" id="ARBA00022884"/>
    </source>
</evidence>
<feature type="domain" description="Helicase C-terminal" evidence="12">
    <location>
        <begin position="406"/>
        <end position="549"/>
    </location>
</feature>
<dbReference type="Pfam" id="PF00270">
    <property type="entry name" value="DEAD"/>
    <property type="match status" value="1"/>
</dbReference>
<feature type="compositionally biased region" description="Polar residues" evidence="10">
    <location>
        <begin position="1"/>
        <end position="10"/>
    </location>
</feature>
<evidence type="ECO:0000259" key="11">
    <source>
        <dbReference type="PROSITE" id="PS51192"/>
    </source>
</evidence>
<dbReference type="OrthoDB" id="196131at2759"/>
<dbReference type="EMBL" id="PGGS01000116">
    <property type="protein sequence ID" value="PNH08758.1"/>
    <property type="molecule type" value="Genomic_DNA"/>
</dbReference>
<dbReference type="CDD" id="cd17967">
    <property type="entry name" value="DEADc_DDX3_DDX4"/>
    <property type="match status" value="1"/>
</dbReference>
<dbReference type="InterPro" id="IPR014014">
    <property type="entry name" value="RNA_helicase_DEAD_Q_motif"/>
</dbReference>
<dbReference type="Gene3D" id="3.40.50.300">
    <property type="entry name" value="P-loop containing nucleotide triphosphate hydrolases"/>
    <property type="match status" value="2"/>
</dbReference>
<keyword evidence="15" id="KW-1185">Reference proteome</keyword>
<evidence type="ECO:0000256" key="2">
    <source>
        <dbReference type="ARBA" id="ARBA00022741"/>
    </source>
</evidence>
<feature type="region of interest" description="Disordered" evidence="10">
    <location>
        <begin position="548"/>
        <end position="571"/>
    </location>
</feature>
<dbReference type="InterPro" id="IPR014001">
    <property type="entry name" value="Helicase_ATP-bd"/>
</dbReference>
<evidence type="ECO:0000256" key="9">
    <source>
        <dbReference type="PROSITE-ProRule" id="PRU00552"/>
    </source>
</evidence>
<dbReference type="Proteomes" id="UP000236333">
    <property type="component" value="Unassembled WGS sequence"/>
</dbReference>
<evidence type="ECO:0000313" key="15">
    <source>
        <dbReference type="Proteomes" id="UP000236333"/>
    </source>
</evidence>
<comment type="similarity">
    <text evidence="7">Belongs to the DEAD box helicase family. DDX3/DED1 subfamily.</text>
</comment>
<feature type="domain" description="Helicase ATP-binding" evidence="11">
    <location>
        <begin position="194"/>
        <end position="379"/>
    </location>
</feature>
<dbReference type="FunFam" id="3.40.50.300:FF:000397">
    <property type="entry name" value="Probable ATP-dependent RNA helicase DDX4"/>
    <property type="match status" value="1"/>
</dbReference>
<accession>A0A2J8A8B8</accession>
<dbReference type="SMART" id="SM00490">
    <property type="entry name" value="HELICc"/>
    <property type="match status" value="1"/>
</dbReference>
<dbReference type="FunFam" id="3.40.50.300:FF:000008">
    <property type="entry name" value="ATP-dependent RNA helicase RhlB"/>
    <property type="match status" value="1"/>
</dbReference>
<dbReference type="GO" id="GO:0016787">
    <property type="term" value="F:hydrolase activity"/>
    <property type="evidence" value="ECO:0007669"/>
    <property type="project" value="UniProtKB-KW"/>
</dbReference>
<feature type="region of interest" description="Disordered" evidence="10">
    <location>
        <begin position="1"/>
        <end position="29"/>
    </location>
</feature>
<evidence type="ECO:0000256" key="3">
    <source>
        <dbReference type="ARBA" id="ARBA00022801"/>
    </source>
</evidence>
<dbReference type="SMART" id="SM00487">
    <property type="entry name" value="DEXDc"/>
    <property type="match status" value="1"/>
</dbReference>
<dbReference type="AlphaFoldDB" id="A0A2J8A8B8"/>
<name>A0A2J8A8B8_9CHLO</name>
<evidence type="ECO:0000256" key="5">
    <source>
        <dbReference type="ARBA" id="ARBA00022840"/>
    </source>
</evidence>
<comment type="caution">
    <text evidence="14">The sequence shown here is derived from an EMBL/GenBank/DDBJ whole genome shotgun (WGS) entry which is preliminary data.</text>
</comment>
<dbReference type="InterPro" id="IPR001650">
    <property type="entry name" value="Helicase_C-like"/>
</dbReference>
<dbReference type="PROSITE" id="PS51195">
    <property type="entry name" value="Q_MOTIF"/>
    <property type="match status" value="1"/>
</dbReference>
<evidence type="ECO:0000256" key="4">
    <source>
        <dbReference type="ARBA" id="ARBA00022806"/>
    </source>
</evidence>
<evidence type="ECO:0000259" key="13">
    <source>
        <dbReference type="PROSITE" id="PS51195"/>
    </source>
</evidence>